<evidence type="ECO:0000313" key="3">
    <source>
        <dbReference type="Proteomes" id="UP000801492"/>
    </source>
</evidence>
<feature type="domain" description="Reverse transcriptase/retrotransposon-derived protein RNase H-like" evidence="1">
    <location>
        <begin position="107"/>
        <end position="201"/>
    </location>
</feature>
<keyword evidence="3" id="KW-1185">Reference proteome</keyword>
<feature type="non-terminal residue" evidence="2">
    <location>
        <position position="1"/>
    </location>
</feature>
<dbReference type="PANTHER" id="PTHR37984:SF7">
    <property type="entry name" value="INTEGRASE CATALYTIC DOMAIN-CONTAINING PROTEIN"/>
    <property type="match status" value="1"/>
</dbReference>
<dbReference type="SUPFAM" id="SSF56672">
    <property type="entry name" value="DNA/RNA polymerases"/>
    <property type="match status" value="1"/>
</dbReference>
<evidence type="ECO:0000313" key="2">
    <source>
        <dbReference type="EMBL" id="KAF2887724.1"/>
    </source>
</evidence>
<dbReference type="InterPro" id="IPR050951">
    <property type="entry name" value="Retrovirus_Pol_polyprotein"/>
</dbReference>
<evidence type="ECO:0000259" key="1">
    <source>
        <dbReference type="Pfam" id="PF17919"/>
    </source>
</evidence>
<gene>
    <name evidence="2" type="ORF">ILUMI_18449</name>
</gene>
<dbReference type="Proteomes" id="UP000801492">
    <property type="component" value="Unassembled WGS sequence"/>
</dbReference>
<dbReference type="OrthoDB" id="8068582at2759"/>
<dbReference type="CDD" id="cd09274">
    <property type="entry name" value="RNase_HI_RT_Ty3"/>
    <property type="match status" value="1"/>
</dbReference>
<protein>
    <recommendedName>
        <fullName evidence="1">Reverse transcriptase/retrotransposon-derived protein RNase H-like domain-containing protein</fullName>
    </recommendedName>
</protein>
<dbReference type="EMBL" id="VTPC01082047">
    <property type="protein sequence ID" value="KAF2887724.1"/>
    <property type="molecule type" value="Genomic_DNA"/>
</dbReference>
<organism evidence="2 3">
    <name type="scientific">Ignelater luminosus</name>
    <name type="common">Cucubano</name>
    <name type="synonym">Pyrophorus luminosus</name>
    <dbReference type="NCBI Taxonomy" id="2038154"/>
    <lineage>
        <taxon>Eukaryota</taxon>
        <taxon>Metazoa</taxon>
        <taxon>Ecdysozoa</taxon>
        <taxon>Arthropoda</taxon>
        <taxon>Hexapoda</taxon>
        <taxon>Insecta</taxon>
        <taxon>Pterygota</taxon>
        <taxon>Neoptera</taxon>
        <taxon>Endopterygota</taxon>
        <taxon>Coleoptera</taxon>
        <taxon>Polyphaga</taxon>
        <taxon>Elateriformia</taxon>
        <taxon>Elateroidea</taxon>
        <taxon>Elateridae</taxon>
        <taxon>Agrypninae</taxon>
        <taxon>Pyrophorini</taxon>
        <taxon>Ignelater</taxon>
    </lineage>
</organism>
<dbReference type="AlphaFoldDB" id="A0A8K0CI07"/>
<dbReference type="InterPro" id="IPR043502">
    <property type="entry name" value="DNA/RNA_pol_sf"/>
</dbReference>
<proteinExistence type="predicted"/>
<dbReference type="Pfam" id="PF17919">
    <property type="entry name" value="RT_RNaseH_2"/>
    <property type="match status" value="1"/>
</dbReference>
<dbReference type="InterPro" id="IPR043128">
    <property type="entry name" value="Rev_trsase/Diguanyl_cyclase"/>
</dbReference>
<sequence length="313" mass="35752">GSTPEELYERLRKVLEIARANGITSNLSKCQFFTCEVEYLGHIFNEEDVRLNKNCIRAFTDMESPADKKSLQRFLGMTNYVSKFIPNYSKLSAPLKELLKNDMVFEWQNPHQIAFDQLKSSLVNSGILSYFDPKSYVVLSVDSSSQGLGAVILQNNKPIIYSSRALTKSEQAYCSIGREMLGIVNGCIKLRQFLIGRGVEVHTDHRPLETLFKRLLNKVPSRLQRMMFAVQGFDLHLVYKSGKELFIADALSRTFVNEPVEKEFYNLNKEVICQVNEICKDTELIELKKYITAGWPDNKGKLNQIGLIKKNCT</sequence>
<dbReference type="Gene3D" id="3.30.70.270">
    <property type="match status" value="2"/>
</dbReference>
<dbReference type="PANTHER" id="PTHR37984">
    <property type="entry name" value="PROTEIN CBG26694"/>
    <property type="match status" value="1"/>
</dbReference>
<comment type="caution">
    <text evidence="2">The sequence shown here is derived from an EMBL/GenBank/DDBJ whole genome shotgun (WGS) entry which is preliminary data.</text>
</comment>
<reference evidence="2" key="1">
    <citation type="submission" date="2019-08" db="EMBL/GenBank/DDBJ databases">
        <title>The genome of the North American firefly Photinus pyralis.</title>
        <authorList>
            <consortium name="Photinus pyralis genome working group"/>
            <person name="Fallon T.R."/>
            <person name="Sander Lower S.E."/>
            <person name="Weng J.-K."/>
        </authorList>
    </citation>
    <scope>NUCLEOTIDE SEQUENCE</scope>
    <source>
        <strain evidence="2">TRF0915ILg1</strain>
        <tissue evidence="2">Whole body</tissue>
    </source>
</reference>
<accession>A0A8K0CI07</accession>
<dbReference type="FunFam" id="3.30.70.270:FF:000026">
    <property type="entry name" value="Transposon Ty3-G Gag-Pol polyprotein"/>
    <property type="match status" value="1"/>
</dbReference>
<dbReference type="GO" id="GO:0071897">
    <property type="term" value="P:DNA biosynthetic process"/>
    <property type="evidence" value="ECO:0007669"/>
    <property type="project" value="UniProtKB-ARBA"/>
</dbReference>
<dbReference type="InterPro" id="IPR041577">
    <property type="entry name" value="RT_RNaseH_2"/>
</dbReference>
<name>A0A8K0CI07_IGNLU</name>